<evidence type="ECO:0000313" key="6">
    <source>
        <dbReference type="EMBL" id="AIL47383.1"/>
    </source>
</evidence>
<evidence type="ECO:0000256" key="2">
    <source>
        <dbReference type="ARBA" id="ARBA00022840"/>
    </source>
</evidence>
<keyword evidence="4" id="KW-1133">Transmembrane helix</keyword>
<keyword evidence="3" id="KW-0238">DNA-binding</keyword>
<evidence type="ECO:0000313" key="7">
    <source>
        <dbReference type="Proteomes" id="UP000028933"/>
    </source>
</evidence>
<dbReference type="RefSeq" id="WP_024565648.1">
    <property type="nucleotide sequence ID" value="NZ_CP007547.1"/>
</dbReference>
<dbReference type="PANTHER" id="PTHR11361">
    <property type="entry name" value="DNA MISMATCH REPAIR PROTEIN MUTS FAMILY MEMBER"/>
    <property type="match status" value="1"/>
</dbReference>
<dbReference type="InterPro" id="IPR007696">
    <property type="entry name" value="DNA_mismatch_repair_MutS_core"/>
</dbReference>
<keyword evidence="4" id="KW-0812">Transmembrane</keyword>
<feature type="domain" description="DNA mismatch repair proteins mutS family" evidence="5">
    <location>
        <begin position="411"/>
        <end position="590"/>
    </location>
</feature>
<dbReference type="GO" id="GO:0006298">
    <property type="term" value="P:mismatch repair"/>
    <property type="evidence" value="ECO:0007669"/>
    <property type="project" value="InterPro"/>
</dbReference>
<dbReference type="Proteomes" id="UP000028933">
    <property type="component" value="Chromosome"/>
</dbReference>
<evidence type="ECO:0000256" key="3">
    <source>
        <dbReference type="ARBA" id="ARBA00023125"/>
    </source>
</evidence>
<dbReference type="GO" id="GO:0005524">
    <property type="term" value="F:ATP binding"/>
    <property type="evidence" value="ECO:0007669"/>
    <property type="project" value="UniProtKB-KW"/>
</dbReference>
<dbReference type="GO" id="GO:0005829">
    <property type="term" value="C:cytosol"/>
    <property type="evidence" value="ECO:0007669"/>
    <property type="project" value="TreeGrafter"/>
</dbReference>
<feature type="transmembrane region" description="Helical" evidence="4">
    <location>
        <begin position="21"/>
        <end position="43"/>
    </location>
</feature>
<dbReference type="AlphaFoldDB" id="A0A077ELN0"/>
<dbReference type="Gene3D" id="1.10.1420.10">
    <property type="match status" value="1"/>
</dbReference>
<dbReference type="eggNOG" id="COG0249">
    <property type="taxonomic scope" value="Bacteria"/>
</dbReference>
<dbReference type="STRING" id="1338011.BD94_3608"/>
<keyword evidence="2" id="KW-0067">ATP-binding</keyword>
<dbReference type="EMBL" id="CP007547">
    <property type="protein sequence ID" value="AIL47383.1"/>
    <property type="molecule type" value="Genomic_DNA"/>
</dbReference>
<dbReference type="InterPro" id="IPR045076">
    <property type="entry name" value="MutS"/>
</dbReference>
<dbReference type="HOGENOM" id="CLU_030717_0_0_10"/>
<evidence type="ECO:0000256" key="1">
    <source>
        <dbReference type="ARBA" id="ARBA00022741"/>
    </source>
</evidence>
<feature type="transmembrane region" description="Helical" evidence="4">
    <location>
        <begin position="226"/>
        <end position="242"/>
    </location>
</feature>
<evidence type="ECO:0000256" key="4">
    <source>
        <dbReference type="SAM" id="Phobius"/>
    </source>
</evidence>
<proteinExistence type="predicted"/>
<dbReference type="InterPro" id="IPR036187">
    <property type="entry name" value="DNA_mismatch_repair_MutS_sf"/>
</dbReference>
<dbReference type="Gene3D" id="3.40.50.300">
    <property type="entry name" value="P-loop containing nucleotide triphosphate hydrolases"/>
    <property type="match status" value="1"/>
</dbReference>
<sequence>MKEIKYSIEQERTNIKSSEKIKNLISVFRVLTFLASVFSVIKYFQDKEILYLFLTCLSFILFLVLLFISSHYQQKINYSRRVIEVCNRIIEEFSTNTQIEGSDINNYHSYNKDLDIFGQHSLFTKIDKTSTCLGADTLRDYLSNPLTQCKEIEERQEAVKELSQKPEWNIRFLANAKSLELQDKSLLTNKLSVDFPWKLVSTILIVIPVINILLLTLAILKDFSPVFLGVFLAFSIISLLVVNSKYSKQLKKAYSVVNLRSEQYSRFSKIFQLIEREVFNTELNKNLQAKLTHPMASSCIDKLSTIKRNLDNGHTPLFGSIANLLFLWNLRYTVELAKLMNLLNEHIDNWFEVFAEYEALISLGIFAYKNPQYNYPVCREDIDSLQCKDIVHPLLDSGKAIGNDFTIGNTKNICIVTGANMTGKSTFLRTIGVNLVLAMSGCPVGAEEFAFRPMHIFTSMRTSDSLSDGSSYFNAEIKRLKSLVETLEEKIPLYIILDEILKGTNSTDKLEGSRLFLRRIMDINTDFSCIIATHDLPLTDMAETYPENVSNLCFELDEKNGELISDYKLKPGVTQTMNALRLMKAYKIID</sequence>
<dbReference type="SUPFAM" id="SSF48334">
    <property type="entry name" value="DNA repair protein MutS, domain III"/>
    <property type="match status" value="1"/>
</dbReference>
<dbReference type="InterPro" id="IPR000432">
    <property type="entry name" value="DNA_mismatch_repair_MutS_C"/>
</dbReference>
<dbReference type="SUPFAM" id="SSF52540">
    <property type="entry name" value="P-loop containing nucleoside triphosphate hydrolases"/>
    <property type="match status" value="1"/>
</dbReference>
<keyword evidence="1" id="KW-0547">Nucleotide-binding</keyword>
<dbReference type="GO" id="GO:0140664">
    <property type="term" value="F:ATP-dependent DNA damage sensor activity"/>
    <property type="evidence" value="ECO:0007669"/>
    <property type="project" value="InterPro"/>
</dbReference>
<dbReference type="PANTHER" id="PTHR11361:SF99">
    <property type="entry name" value="DNA MISMATCH REPAIR PROTEIN"/>
    <property type="match status" value="1"/>
</dbReference>
<accession>A0A077ELN0</accession>
<dbReference type="GO" id="GO:0030983">
    <property type="term" value="F:mismatched DNA binding"/>
    <property type="evidence" value="ECO:0007669"/>
    <property type="project" value="InterPro"/>
</dbReference>
<dbReference type="InterPro" id="IPR027417">
    <property type="entry name" value="P-loop_NTPase"/>
</dbReference>
<dbReference type="Pfam" id="PF05192">
    <property type="entry name" value="MutS_III"/>
    <property type="match status" value="1"/>
</dbReference>
<dbReference type="KEGG" id="eao:BD94_3608"/>
<reference evidence="6 7" key="1">
    <citation type="journal article" date="2013" name="Lancet">
        <title>First case of E anophelis outbreak in an intensive-care unit.</title>
        <authorList>
            <person name="Teo J."/>
            <person name="Tan S.Y."/>
            <person name="Tay M."/>
            <person name="Ding Y."/>
            <person name="Kjelleberg S."/>
            <person name="Givskov M."/>
            <person name="Lin R.T."/>
            <person name="Yang L."/>
        </authorList>
    </citation>
    <scope>NUCLEOTIDE SEQUENCE [LARGE SCALE GENOMIC DNA]</scope>
    <source>
        <strain evidence="6 7">NUHP1</strain>
    </source>
</reference>
<feature type="transmembrane region" description="Helical" evidence="4">
    <location>
        <begin position="49"/>
        <end position="68"/>
    </location>
</feature>
<evidence type="ECO:0000259" key="5">
    <source>
        <dbReference type="SMART" id="SM00534"/>
    </source>
</evidence>
<name>A0A077ELN0_9FLAO</name>
<keyword evidence="4" id="KW-0472">Membrane</keyword>
<gene>
    <name evidence="6" type="ORF">BD94_3608</name>
</gene>
<dbReference type="SMART" id="SM00534">
    <property type="entry name" value="MUTSac"/>
    <property type="match status" value="1"/>
</dbReference>
<feature type="transmembrane region" description="Helical" evidence="4">
    <location>
        <begin position="199"/>
        <end position="220"/>
    </location>
</feature>
<dbReference type="Pfam" id="PF00488">
    <property type="entry name" value="MutS_V"/>
    <property type="match status" value="1"/>
</dbReference>
<protein>
    <submittedName>
        <fullName evidence="6">MutS-related protein, family</fullName>
    </submittedName>
</protein>
<organism evidence="6 7">
    <name type="scientific">Elizabethkingia anophelis NUHP1</name>
    <dbReference type="NCBI Taxonomy" id="1338011"/>
    <lineage>
        <taxon>Bacteria</taxon>
        <taxon>Pseudomonadati</taxon>
        <taxon>Bacteroidota</taxon>
        <taxon>Flavobacteriia</taxon>
        <taxon>Flavobacteriales</taxon>
        <taxon>Weeksellaceae</taxon>
        <taxon>Elizabethkingia</taxon>
    </lineage>
</organism>